<accession>A0A316U315</accession>
<name>A0A316U315_9BASI</name>
<evidence type="ECO:0000313" key="3">
    <source>
        <dbReference type="Proteomes" id="UP000245942"/>
    </source>
</evidence>
<feature type="region of interest" description="Disordered" evidence="1">
    <location>
        <begin position="1"/>
        <end position="25"/>
    </location>
</feature>
<dbReference type="GeneID" id="37017047"/>
<sequence length="166" mass="18706">MKRQTRGKADQATDVWDGSSPPPRTFDAMRCDAEQTVRQSGRAHRGWQMRPWRERESYLLCLPSPTQQAKQRGKPTPSLWKPAQSTHSCSAQISSGAPHTCSSRHRPNCQSERCRCQAPSTATAIAPFVGEYFSYMDRPACRVQMKEQCVAMIAGCASQRSDWHCM</sequence>
<dbReference type="RefSeq" id="XP_025346354.1">
    <property type="nucleotide sequence ID" value="XM_025495313.1"/>
</dbReference>
<protein>
    <submittedName>
        <fullName evidence="2">Uncharacterized protein</fullName>
    </submittedName>
</protein>
<reference evidence="2 3" key="1">
    <citation type="journal article" date="2018" name="Mol. Biol. Evol.">
        <title>Broad Genomic Sampling Reveals a Smut Pathogenic Ancestry of the Fungal Clade Ustilaginomycotina.</title>
        <authorList>
            <person name="Kijpornyongpan T."/>
            <person name="Mondo S.J."/>
            <person name="Barry K."/>
            <person name="Sandor L."/>
            <person name="Lee J."/>
            <person name="Lipzen A."/>
            <person name="Pangilinan J."/>
            <person name="LaButti K."/>
            <person name="Hainaut M."/>
            <person name="Henrissat B."/>
            <person name="Grigoriev I.V."/>
            <person name="Spatafora J.W."/>
            <person name="Aime M.C."/>
        </authorList>
    </citation>
    <scope>NUCLEOTIDE SEQUENCE [LARGE SCALE GENOMIC DNA]</scope>
    <source>
        <strain evidence="2 3">MCA 4718</strain>
    </source>
</reference>
<keyword evidence="3" id="KW-1185">Reference proteome</keyword>
<dbReference type="EMBL" id="KZ819332">
    <property type="protein sequence ID" value="PWN19194.1"/>
    <property type="molecule type" value="Genomic_DNA"/>
</dbReference>
<gene>
    <name evidence="2" type="ORF">BCV69DRAFT_47344</name>
</gene>
<evidence type="ECO:0000313" key="2">
    <source>
        <dbReference type="EMBL" id="PWN19194.1"/>
    </source>
</evidence>
<dbReference type="AlphaFoldDB" id="A0A316U315"/>
<organism evidence="2 3">
    <name type="scientific">Pseudomicrostroma glucosiphilum</name>
    <dbReference type="NCBI Taxonomy" id="1684307"/>
    <lineage>
        <taxon>Eukaryota</taxon>
        <taxon>Fungi</taxon>
        <taxon>Dikarya</taxon>
        <taxon>Basidiomycota</taxon>
        <taxon>Ustilaginomycotina</taxon>
        <taxon>Exobasidiomycetes</taxon>
        <taxon>Microstromatales</taxon>
        <taxon>Microstromatales incertae sedis</taxon>
        <taxon>Pseudomicrostroma</taxon>
    </lineage>
</organism>
<proteinExistence type="predicted"/>
<evidence type="ECO:0000256" key="1">
    <source>
        <dbReference type="SAM" id="MobiDB-lite"/>
    </source>
</evidence>
<feature type="region of interest" description="Disordered" evidence="1">
    <location>
        <begin position="65"/>
        <end position="91"/>
    </location>
</feature>
<dbReference type="Proteomes" id="UP000245942">
    <property type="component" value="Unassembled WGS sequence"/>
</dbReference>